<evidence type="ECO:0000256" key="2">
    <source>
        <dbReference type="ARBA" id="ARBA00022801"/>
    </source>
</evidence>
<evidence type="ECO:0000256" key="1">
    <source>
        <dbReference type="ARBA" id="ARBA00022729"/>
    </source>
</evidence>
<dbReference type="InterPro" id="IPR036779">
    <property type="entry name" value="LysM_dom_sf"/>
</dbReference>
<dbReference type="PANTHER" id="PTHR33734">
    <property type="entry name" value="LYSM DOMAIN-CONTAINING GPI-ANCHORED PROTEIN 2"/>
    <property type="match status" value="1"/>
</dbReference>
<name>A0A1K1KM07_9LACO</name>
<dbReference type="Proteomes" id="UP000190935">
    <property type="component" value="Chromosome I"/>
</dbReference>
<proteinExistence type="predicted"/>
<dbReference type="SMART" id="SM00257">
    <property type="entry name" value="LysM"/>
    <property type="match status" value="3"/>
</dbReference>
<feature type="domain" description="LysM" evidence="7">
    <location>
        <begin position="179"/>
        <end position="222"/>
    </location>
</feature>
<dbReference type="PROSITE" id="PS51782">
    <property type="entry name" value="LYSM"/>
    <property type="match status" value="3"/>
</dbReference>
<dbReference type="GO" id="GO:0071555">
    <property type="term" value="P:cell wall organization"/>
    <property type="evidence" value="ECO:0007669"/>
    <property type="project" value="UniProtKB-KW"/>
</dbReference>
<dbReference type="Pfam" id="PF05257">
    <property type="entry name" value="CHAP"/>
    <property type="match status" value="1"/>
</dbReference>
<feature type="compositionally biased region" description="Low complexity" evidence="4">
    <location>
        <begin position="259"/>
        <end position="278"/>
    </location>
</feature>
<dbReference type="Gene3D" id="3.90.1720.10">
    <property type="entry name" value="endopeptidase domain like (from Nostoc punctiforme)"/>
    <property type="match status" value="1"/>
</dbReference>
<dbReference type="GO" id="GO:0016787">
    <property type="term" value="F:hydrolase activity"/>
    <property type="evidence" value="ECO:0007669"/>
    <property type="project" value="UniProtKB-KW"/>
</dbReference>
<dbReference type="SUPFAM" id="SSF54001">
    <property type="entry name" value="Cysteine proteinases"/>
    <property type="match status" value="1"/>
</dbReference>
<dbReference type="GO" id="GO:0008932">
    <property type="term" value="F:lytic endotransglycosylase activity"/>
    <property type="evidence" value="ECO:0007669"/>
    <property type="project" value="TreeGrafter"/>
</dbReference>
<keyword evidence="2" id="KW-0378">Hydrolase</keyword>
<feature type="domain" description="LysM" evidence="7">
    <location>
        <begin position="97"/>
        <end position="140"/>
    </location>
</feature>
<dbReference type="AlphaFoldDB" id="A0A1K1KM07"/>
<feature type="compositionally biased region" description="Low complexity" evidence="4">
    <location>
        <begin position="82"/>
        <end position="91"/>
    </location>
</feature>
<feature type="signal peptide" evidence="5">
    <location>
        <begin position="1"/>
        <end position="21"/>
    </location>
</feature>
<feature type="chain" id="PRO_5039318088" evidence="5">
    <location>
        <begin position="22"/>
        <end position="417"/>
    </location>
</feature>
<reference evidence="9" key="1">
    <citation type="submission" date="2016-11" db="EMBL/GenBank/DDBJ databases">
        <authorList>
            <person name="Papadimitriou K."/>
        </authorList>
    </citation>
    <scope>NUCLEOTIDE SEQUENCE [LARGE SCALE GENOMIC DNA]</scope>
    <source>
        <strain evidence="9">ACA-DC 1533</strain>
    </source>
</reference>
<feature type="domain" description="LysM" evidence="7">
    <location>
        <begin position="30"/>
        <end position="75"/>
    </location>
</feature>
<organism evidence="8 9">
    <name type="scientific">Ligilactobacillus acidipiscis</name>
    <dbReference type="NCBI Taxonomy" id="89059"/>
    <lineage>
        <taxon>Bacteria</taxon>
        <taxon>Bacillati</taxon>
        <taxon>Bacillota</taxon>
        <taxon>Bacilli</taxon>
        <taxon>Lactobacillales</taxon>
        <taxon>Lactobacillaceae</taxon>
        <taxon>Ligilactobacillus</taxon>
    </lineage>
</organism>
<keyword evidence="1 5" id="KW-0732">Signal</keyword>
<evidence type="ECO:0000259" key="7">
    <source>
        <dbReference type="PROSITE" id="PS51782"/>
    </source>
</evidence>
<feature type="compositionally biased region" description="Polar residues" evidence="4">
    <location>
        <begin position="225"/>
        <end position="258"/>
    </location>
</feature>
<dbReference type="SUPFAM" id="SSF54106">
    <property type="entry name" value="LysM domain"/>
    <property type="match status" value="3"/>
</dbReference>
<evidence type="ECO:0000256" key="3">
    <source>
        <dbReference type="ARBA" id="ARBA00023316"/>
    </source>
</evidence>
<evidence type="ECO:0000313" key="9">
    <source>
        <dbReference type="Proteomes" id="UP000190935"/>
    </source>
</evidence>
<evidence type="ECO:0000313" key="8">
    <source>
        <dbReference type="EMBL" id="SFV39909.1"/>
    </source>
</evidence>
<protein>
    <submittedName>
        <fullName evidence="8">Glucan-binding protein B</fullName>
    </submittedName>
</protein>
<feature type="compositionally biased region" description="Polar residues" evidence="4">
    <location>
        <begin position="393"/>
        <end position="410"/>
    </location>
</feature>
<evidence type="ECO:0000256" key="4">
    <source>
        <dbReference type="SAM" id="MobiDB-lite"/>
    </source>
</evidence>
<dbReference type="EMBL" id="LT630287">
    <property type="protein sequence ID" value="SFV39909.1"/>
    <property type="molecule type" value="Genomic_DNA"/>
</dbReference>
<dbReference type="InterPro" id="IPR018392">
    <property type="entry name" value="LysM"/>
</dbReference>
<feature type="domain" description="Peptidase C51" evidence="6">
    <location>
        <begin position="288"/>
        <end position="416"/>
    </location>
</feature>
<dbReference type="Pfam" id="PF01476">
    <property type="entry name" value="LysM"/>
    <property type="match status" value="3"/>
</dbReference>
<dbReference type="KEGG" id="laca:LAC1533_0489"/>
<keyword evidence="3" id="KW-0961">Cell wall biogenesis/degradation</keyword>
<feature type="region of interest" description="Disordered" evidence="4">
    <location>
        <begin position="393"/>
        <end position="417"/>
    </location>
</feature>
<feature type="region of interest" description="Disordered" evidence="4">
    <location>
        <begin position="225"/>
        <end position="300"/>
    </location>
</feature>
<feature type="compositionally biased region" description="Polar residues" evidence="4">
    <location>
        <begin position="282"/>
        <end position="300"/>
    </location>
</feature>
<evidence type="ECO:0000256" key="5">
    <source>
        <dbReference type="SAM" id="SignalP"/>
    </source>
</evidence>
<dbReference type="InterPro" id="IPR038765">
    <property type="entry name" value="Papain-like_cys_pep_sf"/>
</dbReference>
<dbReference type="PANTHER" id="PTHR33734:SF22">
    <property type="entry name" value="MEMBRANE-BOUND LYTIC MUREIN TRANSGLYCOSYLASE D"/>
    <property type="match status" value="1"/>
</dbReference>
<dbReference type="Gene3D" id="3.10.350.10">
    <property type="entry name" value="LysM domain"/>
    <property type="match status" value="3"/>
</dbReference>
<dbReference type="CDD" id="cd00118">
    <property type="entry name" value="LysM"/>
    <property type="match status" value="3"/>
</dbReference>
<evidence type="ECO:0000259" key="6">
    <source>
        <dbReference type="PROSITE" id="PS50911"/>
    </source>
</evidence>
<dbReference type="PROSITE" id="PS50911">
    <property type="entry name" value="CHAP"/>
    <property type="match status" value="1"/>
</dbReference>
<sequence>MNNSTKSLLVGTIGAASLFLAGNAGVSADTTHKVANHDTVWGLSQKYGVSIQSIEQLNHISSNSHLIYPGQNVQIPDKDAKTTPVKATTPKQTANTSTYSVKAGDSLWTIAQAHKTTVAKLMSLNNLNSSVLQPGQTLKVVGTVAAQPAVQPKVQVKTQQPKVQPAQQQEQPQISANHVNHSVVSGESLYTIANKYGVSVDSIRQANALKSAAVTIGQSLVINNPTKDPNATSATQVSAQNNNDGQQSQTQSNSAQPVSAQNNNSNGSASASSRSYQAPKAQAQNTSTQTPASQSQARKSVNSAGNTYAMGQCTWYVKSVASWAGNNWGNGQEWANSARQAGFRVDNTPSAGSIAVYAGGANVGGWIAAPGYGHVAYVESVNGSSVTISQGGEGFSNPTGPNEQTLSAGSATAYIHP</sequence>
<gene>
    <name evidence="8" type="ORF">LAC1533_0489</name>
</gene>
<accession>A0A1K1KM07</accession>
<feature type="region of interest" description="Disordered" evidence="4">
    <location>
        <begin position="75"/>
        <end position="95"/>
    </location>
</feature>
<dbReference type="InterPro" id="IPR007921">
    <property type="entry name" value="CHAP_dom"/>
</dbReference>